<evidence type="ECO:0000256" key="9">
    <source>
        <dbReference type="ARBA" id="ARBA00023180"/>
    </source>
</evidence>
<dbReference type="PANTHER" id="PTHR21092">
    <property type="entry name" value="NICASTRIN"/>
    <property type="match status" value="1"/>
</dbReference>
<dbReference type="AlphaFoldDB" id="A5Z2T7"/>
<evidence type="ECO:0000256" key="3">
    <source>
        <dbReference type="ARBA" id="ARBA00015303"/>
    </source>
</evidence>
<dbReference type="Gene3D" id="3.40.630.10">
    <property type="entry name" value="Zn peptidases"/>
    <property type="match status" value="1"/>
</dbReference>
<dbReference type="ExpressionAtlas" id="A5Z2T7">
    <property type="expression patterns" value="baseline and differential"/>
</dbReference>
<dbReference type="GO" id="GO:0016485">
    <property type="term" value="P:protein processing"/>
    <property type="evidence" value="ECO:0007669"/>
    <property type="project" value="InterPro"/>
</dbReference>
<keyword evidence="8 10" id="KW-0472">Membrane</keyword>
<dbReference type="CDD" id="cd03881">
    <property type="entry name" value="M28_Nicastrin"/>
    <property type="match status" value="1"/>
</dbReference>
<keyword evidence="6" id="KW-0914">Notch signaling pathway</keyword>
<evidence type="ECO:0000259" key="12">
    <source>
        <dbReference type="Pfam" id="PF18266"/>
    </source>
</evidence>
<proteinExistence type="evidence at protein level"/>
<evidence type="ECO:0000313" key="15">
    <source>
        <dbReference type="WormBase" id="ZC434.6a"/>
    </source>
</evidence>
<dbReference type="HOGENOM" id="CLU_023372_0_0_1"/>
<dbReference type="SMR" id="A5Z2T7"/>
<reference evidence="13 14" key="1">
    <citation type="journal article" date="1998" name="Science">
        <title>Genome sequence of the nematode C. elegans: a platform for investigating biology.</title>
        <authorList>
            <consortium name="The C. elegans sequencing consortium"/>
            <person name="Sulson J.E."/>
            <person name="Waterston R."/>
        </authorList>
    </citation>
    <scope>NUCLEOTIDE SEQUENCE [LARGE SCALE GENOMIC DNA]</scope>
    <source>
        <strain evidence="13 14">Bristol N2</strain>
    </source>
</reference>
<evidence type="ECO:0000256" key="8">
    <source>
        <dbReference type="ARBA" id="ARBA00023136"/>
    </source>
</evidence>
<dbReference type="Pfam" id="PF18266">
    <property type="entry name" value="Ncstrn_small"/>
    <property type="match status" value="1"/>
</dbReference>
<sequence length="721" mass="81384">MKKWLVIVLIIAGIRCDGFSDQVFRTLFIGEGNACYRTFNKTHEFGCQANRENENGLIVRIDKQEDFKNLDSCWNSFYPKYSGKYWALLPVNLIRRDTISQLKSSKCLSGIVLYNSGESIHPGDESTAASHDAECPNAASDYYLQDKNEEYCERKINSRGAITRDGLMKIDWRIQMVFIDNSTDLEIIEKCYSMFNKPKEDGSSGYPYCGMSFRLANMAAGNSEICYRRGKNDAKLFQMNIDSGDAPQLCGAMHSDNIFAFPTPIPTSPTNETIITSKYMMVTARMDSFGMIPEISVGEVSVLTSIISVLAAARSMGTQIEKWQKASNTSNRNVFFAFFNGESLDYIGSGAAAYQMENGKFPQMIRSDRTHIHPIRPNELDYILEVQQIGVAKGRKYYVHVDGERYQQNKTQTDRVIDRIERGLRSHAFDLEKPSGSGDRVPPASWHSFAKADAHVQSVLLAPYGKEYEYQRVNSILDKNEWTEDEREKAIQEIEAVSTAILAAAADYVGVETDEVVAKVDKKLITTIFDCLITSNFWFDCDFMQKLDGGRYHKLFNSYGFNQKSTYISMESHTAFPTVLHWLTIFALGSDKETLNVKSEKSCSHLGQFQAMYTYTWQPNPYTGNFSCLKSAIVKKVMVSPAVDSQTPEEEMNTRYSTWMESVYIIESVNLYLMEDASFEYTMILIAVISALLSIFAVGRCSETTFIVDEGEPAAEGGEPL</sequence>
<evidence type="ECO:0000313" key="13">
    <source>
        <dbReference type="EMBL" id="CAN99711.1"/>
    </source>
</evidence>
<organism evidence="13 14">
    <name type="scientific">Caenorhabditis elegans</name>
    <dbReference type="NCBI Taxonomy" id="6239"/>
    <lineage>
        <taxon>Eukaryota</taxon>
        <taxon>Metazoa</taxon>
        <taxon>Ecdysozoa</taxon>
        <taxon>Nematoda</taxon>
        <taxon>Chromadorea</taxon>
        <taxon>Rhabditida</taxon>
        <taxon>Rhabditina</taxon>
        <taxon>Rhabditomorpha</taxon>
        <taxon>Rhabditoidea</taxon>
        <taxon>Rhabditidae</taxon>
        <taxon>Peloderinae</taxon>
        <taxon>Caenorhabditis</taxon>
    </lineage>
</organism>
<dbReference type="GO" id="GO:0048598">
    <property type="term" value="P:embryonic morphogenesis"/>
    <property type="evidence" value="ECO:0000315"/>
    <property type="project" value="WormBase"/>
</dbReference>
<evidence type="ECO:0000256" key="7">
    <source>
        <dbReference type="ARBA" id="ARBA00022989"/>
    </source>
</evidence>
<keyword evidence="7 10" id="KW-1133">Transmembrane helix</keyword>
<keyword evidence="14" id="KW-1185">Reference proteome</keyword>
<evidence type="ECO:0000256" key="6">
    <source>
        <dbReference type="ARBA" id="ARBA00022976"/>
    </source>
</evidence>
<feature type="transmembrane region" description="Helical" evidence="10">
    <location>
        <begin position="681"/>
        <end position="699"/>
    </location>
</feature>
<keyword evidence="5 11" id="KW-0732">Signal</keyword>
<dbReference type="Pfam" id="PF05450">
    <property type="entry name" value="Nicastrin"/>
    <property type="match status" value="1"/>
</dbReference>
<evidence type="ECO:0000313" key="14">
    <source>
        <dbReference type="Proteomes" id="UP000001940"/>
    </source>
</evidence>
<comment type="similarity">
    <text evidence="2">Belongs to the nicastrin family.</text>
</comment>
<dbReference type="EMBL" id="BX284601">
    <property type="protein sequence ID" value="CAN99711.1"/>
    <property type="molecule type" value="Genomic_DNA"/>
</dbReference>
<gene>
    <name evidence="13 15" type="primary">aph-2</name>
    <name evidence="13" type="ORF">CELE_ZC434.6</name>
    <name evidence="15" type="ORF">ZC434.6</name>
</gene>
<dbReference type="SUPFAM" id="SSF53187">
    <property type="entry name" value="Zn-dependent exopeptidases"/>
    <property type="match status" value="1"/>
</dbReference>
<keyword evidence="9" id="KW-0325">Glycoprotein</keyword>
<comment type="subcellular location">
    <subcellularLocation>
        <location evidence="1">Membrane</location>
        <topology evidence="1">Single-pass type I membrane protein</topology>
    </subcellularLocation>
</comment>
<dbReference type="InterPro" id="IPR008710">
    <property type="entry name" value="Nicastrin"/>
</dbReference>
<dbReference type="GO" id="GO:0018991">
    <property type="term" value="P:egg-laying behavior"/>
    <property type="evidence" value="ECO:0000315"/>
    <property type="project" value="WormBase"/>
</dbReference>
<dbReference type="InterPro" id="IPR041084">
    <property type="entry name" value="Ncstrn_small"/>
</dbReference>
<dbReference type="RefSeq" id="NP_001122563.1">
    <property type="nucleotide sequence ID" value="NM_001129091.3"/>
</dbReference>
<dbReference type="UCSC" id="ZC434.6b">
    <property type="organism name" value="c. elegans"/>
</dbReference>
<dbReference type="GO" id="GO:0060581">
    <property type="term" value="P:cell fate commitment involved in pattern specification"/>
    <property type="evidence" value="ECO:0000315"/>
    <property type="project" value="WormBase"/>
</dbReference>
<accession>A5Z2T7</accession>
<dbReference type="GO" id="GO:0007219">
    <property type="term" value="P:Notch signaling pathway"/>
    <property type="evidence" value="ECO:0000315"/>
    <property type="project" value="WormBase"/>
</dbReference>
<evidence type="ECO:0000256" key="1">
    <source>
        <dbReference type="ARBA" id="ARBA00004479"/>
    </source>
</evidence>
<feature type="domain" description="Nicastrin small lobe" evidence="12">
    <location>
        <begin position="34"/>
        <end position="219"/>
    </location>
</feature>
<dbReference type="CTD" id="172905"/>
<feature type="signal peptide" evidence="11">
    <location>
        <begin position="1"/>
        <end position="16"/>
    </location>
</feature>
<protein>
    <recommendedName>
        <fullName evidence="3">Nicastrin</fullName>
    </recommendedName>
</protein>
<dbReference type="GO" id="GO:0005886">
    <property type="term" value="C:plasma membrane"/>
    <property type="evidence" value="ECO:0000314"/>
    <property type="project" value="WormBase"/>
</dbReference>
<evidence type="ECO:0000256" key="5">
    <source>
        <dbReference type="ARBA" id="ARBA00022729"/>
    </source>
</evidence>
<dbReference type="Proteomes" id="UP000001940">
    <property type="component" value="Chromosome I"/>
</dbReference>
<name>A5Z2T7_CAEEL</name>
<dbReference type="AGR" id="WB:WBGene00000148"/>
<dbReference type="GeneID" id="172905"/>
<evidence type="ECO:0000256" key="10">
    <source>
        <dbReference type="SAM" id="Phobius"/>
    </source>
</evidence>
<evidence type="ECO:0000256" key="4">
    <source>
        <dbReference type="ARBA" id="ARBA00022692"/>
    </source>
</evidence>
<dbReference type="PeptideAtlas" id="A5Z2T7"/>
<evidence type="ECO:0007829" key="16">
    <source>
        <dbReference type="PeptideAtlas" id="A5Z2T7"/>
    </source>
</evidence>
<keyword evidence="16" id="KW-1267">Proteomics identification</keyword>
<dbReference type="PANTHER" id="PTHR21092:SF0">
    <property type="entry name" value="NICASTRIN"/>
    <property type="match status" value="1"/>
</dbReference>
<dbReference type="OrthoDB" id="755951at2759"/>
<dbReference type="Bgee" id="WBGene00000148">
    <property type="expression patterns" value="Expressed in embryo and 4 other cell types or tissues"/>
</dbReference>
<dbReference type="WormBase" id="ZC434.6a">
    <property type="protein sequence ID" value="CE15229"/>
    <property type="gene ID" value="WBGene00000148"/>
    <property type="gene designation" value="aph-2"/>
</dbReference>
<evidence type="ECO:0000256" key="11">
    <source>
        <dbReference type="SAM" id="SignalP"/>
    </source>
</evidence>
<dbReference type="GO" id="GO:0160094">
    <property type="term" value="P:nematode pharynx development"/>
    <property type="evidence" value="ECO:0000315"/>
    <property type="project" value="WormBase"/>
</dbReference>
<feature type="chain" id="PRO_5002688054" description="Nicastrin" evidence="11">
    <location>
        <begin position="17"/>
        <end position="721"/>
    </location>
</feature>
<keyword evidence="4 10" id="KW-0812">Transmembrane</keyword>
<evidence type="ECO:0000256" key="2">
    <source>
        <dbReference type="ARBA" id="ARBA00007717"/>
    </source>
</evidence>